<dbReference type="Proteomes" id="UP000681356">
    <property type="component" value="Unassembled WGS sequence"/>
</dbReference>
<protein>
    <submittedName>
        <fullName evidence="2">Class I SAM-dependent methyltransferase</fullName>
    </submittedName>
</protein>
<dbReference type="AlphaFoldDB" id="A0A8J8B9K2"/>
<keyword evidence="2" id="KW-0489">Methyltransferase</keyword>
<dbReference type="GO" id="GO:0032259">
    <property type="term" value="P:methylation"/>
    <property type="evidence" value="ECO:0007669"/>
    <property type="project" value="UniProtKB-KW"/>
</dbReference>
<dbReference type="EMBL" id="JAGTUU010000003">
    <property type="protein sequence ID" value="MBS0124278.1"/>
    <property type="molecule type" value="Genomic_DNA"/>
</dbReference>
<feature type="domain" description="Methyltransferase" evidence="1">
    <location>
        <begin position="43"/>
        <end position="139"/>
    </location>
</feature>
<dbReference type="InterPro" id="IPR029063">
    <property type="entry name" value="SAM-dependent_MTases_sf"/>
</dbReference>
<evidence type="ECO:0000259" key="1">
    <source>
        <dbReference type="Pfam" id="PF13649"/>
    </source>
</evidence>
<gene>
    <name evidence="2" type="ORF">KB874_09020</name>
</gene>
<evidence type="ECO:0000313" key="3">
    <source>
        <dbReference type="Proteomes" id="UP000681356"/>
    </source>
</evidence>
<keyword evidence="2" id="KW-0808">Transferase</keyword>
<dbReference type="RefSeq" id="WP_212536234.1">
    <property type="nucleotide sequence ID" value="NZ_JAGTUU010000003.1"/>
</dbReference>
<sequence>MSDPGHWDRAYARSAEALSWFEADPVRSLALLDRAGLRPGQAVVDVGGGASLLVDALLARGLGPVTVLDLSPVALATSQSRLGPLAERVDWIAGDVTAWRPEPGGYALWHDRAVFHFLTTAAGQAAYAAVLHRALAPGGAAVVATFAPDGPERCSGLPVQRWSSEDLAQALGLRLDHAERFVHVTPSGNEQRFQMALMRKEGEDG</sequence>
<dbReference type="InterPro" id="IPR041698">
    <property type="entry name" value="Methyltransf_25"/>
</dbReference>
<dbReference type="GO" id="GO:0008168">
    <property type="term" value="F:methyltransferase activity"/>
    <property type="evidence" value="ECO:0007669"/>
    <property type="project" value="UniProtKB-KW"/>
</dbReference>
<proteinExistence type="predicted"/>
<dbReference type="CDD" id="cd02440">
    <property type="entry name" value="AdoMet_MTases"/>
    <property type="match status" value="1"/>
</dbReference>
<organism evidence="2 3">
    <name type="scientific">Thetidibacter halocola</name>
    <dbReference type="NCBI Taxonomy" id="2827239"/>
    <lineage>
        <taxon>Bacteria</taxon>
        <taxon>Pseudomonadati</taxon>
        <taxon>Pseudomonadota</taxon>
        <taxon>Alphaproteobacteria</taxon>
        <taxon>Rhodobacterales</taxon>
        <taxon>Roseobacteraceae</taxon>
        <taxon>Thetidibacter</taxon>
    </lineage>
</organism>
<accession>A0A8J8B9K2</accession>
<dbReference type="Gene3D" id="3.40.50.150">
    <property type="entry name" value="Vaccinia Virus protein VP39"/>
    <property type="match status" value="1"/>
</dbReference>
<dbReference type="Pfam" id="PF13649">
    <property type="entry name" value="Methyltransf_25"/>
    <property type="match status" value="1"/>
</dbReference>
<keyword evidence="3" id="KW-1185">Reference proteome</keyword>
<reference evidence="2" key="1">
    <citation type="submission" date="2021-04" db="EMBL/GenBank/DDBJ databases">
        <authorList>
            <person name="Yoon J."/>
        </authorList>
    </citation>
    <scope>NUCLEOTIDE SEQUENCE</scope>
    <source>
        <strain evidence="2">KMU-90</strain>
    </source>
</reference>
<evidence type="ECO:0000313" key="2">
    <source>
        <dbReference type="EMBL" id="MBS0124278.1"/>
    </source>
</evidence>
<name>A0A8J8B9K2_9RHOB</name>
<comment type="caution">
    <text evidence="2">The sequence shown here is derived from an EMBL/GenBank/DDBJ whole genome shotgun (WGS) entry which is preliminary data.</text>
</comment>
<dbReference type="SUPFAM" id="SSF53335">
    <property type="entry name" value="S-adenosyl-L-methionine-dependent methyltransferases"/>
    <property type="match status" value="1"/>
</dbReference>